<comment type="caution">
    <text evidence="1">The sequence shown here is derived from an EMBL/GenBank/DDBJ whole genome shotgun (WGS) entry which is preliminary data.</text>
</comment>
<feature type="non-terminal residue" evidence="1">
    <location>
        <position position="1"/>
    </location>
</feature>
<sequence length="55" mass="6444">QKPEGKNTVNSRTWPGETYTRETLNFLSHQWDFLTSRHLGPTPGHWRYPLGLCEC</sequence>
<gene>
    <name evidence="1" type="ORF">AFUS01_LOCUS37075</name>
</gene>
<reference evidence="1" key="1">
    <citation type="submission" date="2021-06" db="EMBL/GenBank/DDBJ databases">
        <authorList>
            <person name="Hodson N. C."/>
            <person name="Mongue J. A."/>
            <person name="Jaron S. K."/>
        </authorList>
    </citation>
    <scope>NUCLEOTIDE SEQUENCE</scope>
</reference>
<keyword evidence="2" id="KW-1185">Reference proteome</keyword>
<dbReference type="Proteomes" id="UP000708208">
    <property type="component" value="Unassembled WGS sequence"/>
</dbReference>
<dbReference type="AlphaFoldDB" id="A0A8J2L197"/>
<evidence type="ECO:0000313" key="1">
    <source>
        <dbReference type="EMBL" id="CAG7827064.1"/>
    </source>
</evidence>
<protein>
    <submittedName>
        <fullName evidence="1">Uncharacterized protein</fullName>
    </submittedName>
</protein>
<organism evidence="1 2">
    <name type="scientific">Allacma fusca</name>
    <dbReference type="NCBI Taxonomy" id="39272"/>
    <lineage>
        <taxon>Eukaryota</taxon>
        <taxon>Metazoa</taxon>
        <taxon>Ecdysozoa</taxon>
        <taxon>Arthropoda</taxon>
        <taxon>Hexapoda</taxon>
        <taxon>Collembola</taxon>
        <taxon>Symphypleona</taxon>
        <taxon>Sminthuridae</taxon>
        <taxon>Allacma</taxon>
    </lineage>
</organism>
<evidence type="ECO:0000313" key="2">
    <source>
        <dbReference type="Proteomes" id="UP000708208"/>
    </source>
</evidence>
<dbReference type="EMBL" id="CAJVCH010542140">
    <property type="protein sequence ID" value="CAG7827064.1"/>
    <property type="molecule type" value="Genomic_DNA"/>
</dbReference>
<proteinExistence type="predicted"/>
<name>A0A8J2L197_9HEXA</name>
<accession>A0A8J2L197</accession>